<comment type="caution">
    <text evidence="1">The sequence shown here is derived from an EMBL/GenBank/DDBJ whole genome shotgun (WGS) entry which is preliminary data.</text>
</comment>
<name>A0A1B7THH7_9ASCO</name>
<reference evidence="2" key="1">
    <citation type="journal article" date="2016" name="Proc. Natl. Acad. Sci. U.S.A.">
        <title>Comparative genomics of biotechnologically important yeasts.</title>
        <authorList>
            <person name="Riley R."/>
            <person name="Haridas S."/>
            <person name="Wolfe K.H."/>
            <person name="Lopes M.R."/>
            <person name="Hittinger C.T."/>
            <person name="Goeker M."/>
            <person name="Salamov A.A."/>
            <person name="Wisecaver J.H."/>
            <person name="Long T.M."/>
            <person name="Calvey C.H."/>
            <person name="Aerts A.L."/>
            <person name="Barry K.W."/>
            <person name="Choi C."/>
            <person name="Clum A."/>
            <person name="Coughlan A.Y."/>
            <person name="Deshpande S."/>
            <person name="Douglass A.P."/>
            <person name="Hanson S.J."/>
            <person name="Klenk H.-P."/>
            <person name="LaButti K.M."/>
            <person name="Lapidus A."/>
            <person name="Lindquist E.A."/>
            <person name="Lipzen A.M."/>
            <person name="Meier-Kolthoff J.P."/>
            <person name="Ohm R.A."/>
            <person name="Otillar R.P."/>
            <person name="Pangilinan J.L."/>
            <person name="Peng Y."/>
            <person name="Rokas A."/>
            <person name="Rosa C.A."/>
            <person name="Scheuner C."/>
            <person name="Sibirny A.A."/>
            <person name="Slot J.C."/>
            <person name="Stielow J.B."/>
            <person name="Sun H."/>
            <person name="Kurtzman C.P."/>
            <person name="Blackwell M."/>
            <person name="Grigoriev I.V."/>
            <person name="Jeffries T.W."/>
        </authorList>
    </citation>
    <scope>NUCLEOTIDE SEQUENCE [LARGE SCALE GENOMIC DNA]</scope>
    <source>
        <strain evidence="2">NRRL Y-1626</strain>
    </source>
</reference>
<accession>A0A1B7THH7</accession>
<evidence type="ECO:0000313" key="1">
    <source>
        <dbReference type="EMBL" id="OBA28183.1"/>
    </source>
</evidence>
<keyword evidence="2" id="KW-1185">Reference proteome</keyword>
<sequence length="231" mass="27024">MFELEDKDYYFLLDSSKSPTSIYCFTSLESLSEFNSNKCELKKDKSTAIPLFQCQIYSDINILLNTNKNYLIINKYLLNDDLCFDKKIEYCKIKSKRPLKTAFKINRVYDIDFLNDSNIKKIEMKYFRFHDYVEINCLDVPDFDNAKWVFKNNTENVITNGFTTNDQYTLVSNGQIIAEYKDLKDSESIGTLVVQNSNKGLDDKQIVAMTFVLLTHQRYRDQNVSLNNGLL</sequence>
<organism evidence="1 2">
    <name type="scientific">Hanseniaspora valbyensis NRRL Y-1626</name>
    <dbReference type="NCBI Taxonomy" id="766949"/>
    <lineage>
        <taxon>Eukaryota</taxon>
        <taxon>Fungi</taxon>
        <taxon>Dikarya</taxon>
        <taxon>Ascomycota</taxon>
        <taxon>Saccharomycotina</taxon>
        <taxon>Saccharomycetes</taxon>
        <taxon>Saccharomycodales</taxon>
        <taxon>Saccharomycodaceae</taxon>
        <taxon>Hanseniaspora</taxon>
    </lineage>
</organism>
<evidence type="ECO:0000313" key="2">
    <source>
        <dbReference type="Proteomes" id="UP000092321"/>
    </source>
</evidence>
<protein>
    <submittedName>
        <fullName evidence="1">Uncharacterized protein</fullName>
    </submittedName>
</protein>
<gene>
    <name evidence="1" type="ORF">HANVADRAFT_51519</name>
</gene>
<dbReference type="Proteomes" id="UP000092321">
    <property type="component" value="Unassembled WGS sequence"/>
</dbReference>
<dbReference type="AlphaFoldDB" id="A0A1B7THH7"/>
<dbReference type="EMBL" id="LXPE01000004">
    <property type="protein sequence ID" value="OBA28183.1"/>
    <property type="molecule type" value="Genomic_DNA"/>
</dbReference>
<feature type="non-terminal residue" evidence="1">
    <location>
        <position position="231"/>
    </location>
</feature>
<proteinExistence type="predicted"/>